<sequence>MRSGRPGHGVIRPLLLTGWSTTLASGNREFEAEPALCEEPSVESRVWVLP</sequence>
<evidence type="ECO:0000313" key="1">
    <source>
        <dbReference type="EMBL" id="JAE39167.1"/>
    </source>
</evidence>
<proteinExistence type="predicted"/>
<reference evidence="1" key="1">
    <citation type="submission" date="2014-09" db="EMBL/GenBank/DDBJ databases">
        <authorList>
            <person name="Magalhaes I.L.F."/>
            <person name="Oliveira U."/>
            <person name="Santos F.R."/>
            <person name="Vidigal T.H.D.A."/>
            <person name="Brescovit A.D."/>
            <person name="Santos A.J."/>
        </authorList>
    </citation>
    <scope>NUCLEOTIDE SEQUENCE</scope>
    <source>
        <tissue evidence="1">Shoot tissue taken approximately 20 cm above the soil surface</tissue>
    </source>
</reference>
<dbReference type="EMBL" id="GBRH01158729">
    <property type="protein sequence ID" value="JAE39167.1"/>
    <property type="molecule type" value="Transcribed_RNA"/>
</dbReference>
<organism evidence="1">
    <name type="scientific">Arundo donax</name>
    <name type="common">Giant reed</name>
    <name type="synonym">Donax arundinaceus</name>
    <dbReference type="NCBI Taxonomy" id="35708"/>
    <lineage>
        <taxon>Eukaryota</taxon>
        <taxon>Viridiplantae</taxon>
        <taxon>Streptophyta</taxon>
        <taxon>Embryophyta</taxon>
        <taxon>Tracheophyta</taxon>
        <taxon>Spermatophyta</taxon>
        <taxon>Magnoliopsida</taxon>
        <taxon>Liliopsida</taxon>
        <taxon>Poales</taxon>
        <taxon>Poaceae</taxon>
        <taxon>PACMAD clade</taxon>
        <taxon>Arundinoideae</taxon>
        <taxon>Arundineae</taxon>
        <taxon>Arundo</taxon>
    </lineage>
</organism>
<protein>
    <submittedName>
        <fullName evidence="1">Uncharacterized protein</fullName>
    </submittedName>
</protein>
<dbReference type="AlphaFoldDB" id="A0A0A9HR40"/>
<reference evidence="1" key="2">
    <citation type="journal article" date="2015" name="Data Brief">
        <title>Shoot transcriptome of the giant reed, Arundo donax.</title>
        <authorList>
            <person name="Barrero R.A."/>
            <person name="Guerrero F.D."/>
            <person name="Moolhuijzen P."/>
            <person name="Goolsby J.A."/>
            <person name="Tidwell J."/>
            <person name="Bellgard S.E."/>
            <person name="Bellgard M.I."/>
        </authorList>
    </citation>
    <scope>NUCLEOTIDE SEQUENCE</scope>
    <source>
        <tissue evidence="1">Shoot tissue taken approximately 20 cm above the soil surface</tissue>
    </source>
</reference>
<name>A0A0A9HR40_ARUDO</name>
<accession>A0A0A9HR40</accession>